<evidence type="ECO:0000259" key="6">
    <source>
        <dbReference type="PROSITE" id="PS51891"/>
    </source>
</evidence>
<dbReference type="Pfam" id="PF04828">
    <property type="entry name" value="GFA"/>
    <property type="match status" value="1"/>
</dbReference>
<name>A0A1M6HH42_9RHOB</name>
<keyword evidence="4" id="KW-0456">Lyase</keyword>
<dbReference type="InterPro" id="IPR011057">
    <property type="entry name" value="Mss4-like_sf"/>
</dbReference>
<dbReference type="OrthoDB" id="9807246at2"/>
<proteinExistence type="inferred from homology"/>
<keyword evidence="8" id="KW-1185">Reference proteome</keyword>
<dbReference type="STRING" id="1447782.SAMN05444417_3226"/>
<evidence type="ECO:0000256" key="2">
    <source>
        <dbReference type="ARBA" id="ARBA00022723"/>
    </source>
</evidence>
<dbReference type="AlphaFoldDB" id="A0A1M6HH42"/>
<evidence type="ECO:0000313" key="7">
    <source>
        <dbReference type="EMBL" id="SHJ21495.1"/>
    </source>
</evidence>
<comment type="similarity">
    <text evidence="1">Belongs to the Gfa family.</text>
</comment>
<dbReference type="PANTHER" id="PTHR33337">
    <property type="entry name" value="GFA DOMAIN-CONTAINING PROTEIN"/>
    <property type="match status" value="1"/>
</dbReference>
<protein>
    <submittedName>
        <fullName evidence="7">Uncharacterized conserved protein</fullName>
    </submittedName>
</protein>
<dbReference type="RefSeq" id="WP_073333527.1">
    <property type="nucleotide sequence ID" value="NZ_FQYO01000006.1"/>
</dbReference>
<organism evidence="7 8">
    <name type="scientific">Wenxinia saemankumensis</name>
    <dbReference type="NCBI Taxonomy" id="1447782"/>
    <lineage>
        <taxon>Bacteria</taxon>
        <taxon>Pseudomonadati</taxon>
        <taxon>Pseudomonadota</taxon>
        <taxon>Alphaproteobacteria</taxon>
        <taxon>Rhodobacterales</taxon>
        <taxon>Roseobacteraceae</taxon>
        <taxon>Wenxinia</taxon>
    </lineage>
</organism>
<reference evidence="7 8" key="1">
    <citation type="submission" date="2016-11" db="EMBL/GenBank/DDBJ databases">
        <authorList>
            <person name="Jaros S."/>
            <person name="Januszkiewicz K."/>
            <person name="Wedrychowicz H."/>
        </authorList>
    </citation>
    <scope>NUCLEOTIDE SEQUENCE [LARGE SCALE GENOMIC DNA]</scope>
    <source>
        <strain evidence="7 8">DSM 100565</strain>
    </source>
</reference>
<keyword evidence="2" id="KW-0479">Metal-binding</keyword>
<evidence type="ECO:0000256" key="1">
    <source>
        <dbReference type="ARBA" id="ARBA00005495"/>
    </source>
</evidence>
<feature type="region of interest" description="Disordered" evidence="5">
    <location>
        <begin position="133"/>
        <end position="154"/>
    </location>
</feature>
<accession>A0A1M6HH42</accession>
<dbReference type="Proteomes" id="UP000184292">
    <property type="component" value="Unassembled WGS sequence"/>
</dbReference>
<dbReference type="PANTHER" id="PTHR33337:SF40">
    <property type="entry name" value="CENP-V_GFA DOMAIN-CONTAINING PROTEIN-RELATED"/>
    <property type="match status" value="1"/>
</dbReference>
<evidence type="ECO:0000256" key="4">
    <source>
        <dbReference type="ARBA" id="ARBA00023239"/>
    </source>
</evidence>
<dbReference type="GO" id="GO:0046872">
    <property type="term" value="F:metal ion binding"/>
    <property type="evidence" value="ECO:0007669"/>
    <property type="project" value="UniProtKB-KW"/>
</dbReference>
<dbReference type="PROSITE" id="PS51891">
    <property type="entry name" value="CENP_V_GFA"/>
    <property type="match status" value="1"/>
</dbReference>
<dbReference type="EMBL" id="FQYO01000006">
    <property type="protein sequence ID" value="SHJ21495.1"/>
    <property type="molecule type" value="Genomic_DNA"/>
</dbReference>
<dbReference type="Gene3D" id="3.90.1590.10">
    <property type="entry name" value="glutathione-dependent formaldehyde- activating enzyme (gfa)"/>
    <property type="match status" value="1"/>
</dbReference>
<evidence type="ECO:0000313" key="8">
    <source>
        <dbReference type="Proteomes" id="UP000184292"/>
    </source>
</evidence>
<evidence type="ECO:0000256" key="5">
    <source>
        <dbReference type="SAM" id="MobiDB-lite"/>
    </source>
</evidence>
<gene>
    <name evidence="7" type="ORF">SAMN05444417_3226</name>
</gene>
<evidence type="ECO:0000256" key="3">
    <source>
        <dbReference type="ARBA" id="ARBA00022833"/>
    </source>
</evidence>
<keyword evidence="3" id="KW-0862">Zinc</keyword>
<dbReference type="GO" id="GO:0016846">
    <property type="term" value="F:carbon-sulfur lyase activity"/>
    <property type="evidence" value="ECO:0007669"/>
    <property type="project" value="InterPro"/>
</dbReference>
<feature type="domain" description="CENP-V/GFA" evidence="6">
    <location>
        <begin position="15"/>
        <end position="116"/>
    </location>
</feature>
<dbReference type="SUPFAM" id="SSF51316">
    <property type="entry name" value="Mss4-like"/>
    <property type="match status" value="1"/>
</dbReference>
<dbReference type="InterPro" id="IPR006913">
    <property type="entry name" value="CENP-V/GFA"/>
</dbReference>
<sequence length="154" mass="16398">MDEEGGRLSLPDGPLSGGCQCGAVRFRADRLGEAAHLCHCRQCQKAAGNLFAALIGVDPAALTWTRGKPATFHSSVEVARGFCAACGTPLFWRSADGIGLMLGAFDRAGEIPVGWQSDGYGRHPALGPLAHLRDTFTEDRGPNPSDRQHPDRDT</sequence>